<name>A0A8T0D8Y4_9TREM</name>
<dbReference type="GO" id="GO:0048167">
    <property type="term" value="P:regulation of synaptic plasticity"/>
    <property type="evidence" value="ECO:0007669"/>
    <property type="project" value="TreeGrafter"/>
</dbReference>
<sequence>MANQPRSGGYSVSEMNPRQLGQSGSKPSSLTPEAPDLSHLTPEERRIIESVMTRQKEEEKKDAEVIKLVVTFCNGFPNLCST</sequence>
<keyword evidence="3" id="KW-1185">Reference proteome</keyword>
<reference evidence="2 3" key="1">
    <citation type="submission" date="2019-07" db="EMBL/GenBank/DDBJ databases">
        <title>Annotation for the trematode Paragonimus westermani.</title>
        <authorList>
            <person name="Choi Y.-J."/>
        </authorList>
    </citation>
    <scope>NUCLEOTIDE SEQUENCE [LARGE SCALE GENOMIC DNA]</scope>
    <source>
        <strain evidence="2">180907_Pwestermani</strain>
    </source>
</reference>
<dbReference type="Gene3D" id="3.30.40.10">
    <property type="entry name" value="Zinc/RING finger domain, C3HC4 (zinc finger)"/>
    <property type="match status" value="1"/>
</dbReference>
<dbReference type="InterPro" id="IPR013083">
    <property type="entry name" value="Znf_RING/FYVE/PHD"/>
</dbReference>
<dbReference type="PANTHER" id="PTHR12157:SF21">
    <property type="entry name" value="RAB3 INTERACTING MOLECULE, ISOFORM F"/>
    <property type="match status" value="1"/>
</dbReference>
<feature type="compositionally biased region" description="Polar residues" evidence="1">
    <location>
        <begin position="13"/>
        <end position="31"/>
    </location>
</feature>
<dbReference type="OrthoDB" id="420032at2759"/>
<dbReference type="EMBL" id="JTDF01014080">
    <property type="protein sequence ID" value="KAF8563151.1"/>
    <property type="molecule type" value="Genomic_DNA"/>
</dbReference>
<dbReference type="AlphaFoldDB" id="A0A8T0D8Y4"/>
<dbReference type="GO" id="GO:0031267">
    <property type="term" value="F:small GTPase binding"/>
    <property type="evidence" value="ECO:0007669"/>
    <property type="project" value="InterPro"/>
</dbReference>
<feature type="region of interest" description="Disordered" evidence="1">
    <location>
        <begin position="1"/>
        <end position="45"/>
    </location>
</feature>
<dbReference type="Proteomes" id="UP000699462">
    <property type="component" value="Unassembled WGS sequence"/>
</dbReference>
<dbReference type="GO" id="GO:0048791">
    <property type="term" value="P:calcium ion-regulated exocytosis of neurotransmitter"/>
    <property type="evidence" value="ECO:0007669"/>
    <property type="project" value="TreeGrafter"/>
</dbReference>
<organism evidence="2 3">
    <name type="scientific">Paragonimus westermani</name>
    <dbReference type="NCBI Taxonomy" id="34504"/>
    <lineage>
        <taxon>Eukaryota</taxon>
        <taxon>Metazoa</taxon>
        <taxon>Spiralia</taxon>
        <taxon>Lophotrochozoa</taxon>
        <taxon>Platyhelminthes</taxon>
        <taxon>Trematoda</taxon>
        <taxon>Digenea</taxon>
        <taxon>Plagiorchiida</taxon>
        <taxon>Troglotremata</taxon>
        <taxon>Troglotrematidae</taxon>
        <taxon>Paragonimus</taxon>
    </lineage>
</organism>
<comment type="caution">
    <text evidence="2">The sequence shown here is derived from an EMBL/GenBank/DDBJ whole genome shotgun (WGS) entry which is preliminary data.</text>
</comment>
<evidence type="ECO:0000313" key="3">
    <source>
        <dbReference type="Proteomes" id="UP000699462"/>
    </source>
</evidence>
<evidence type="ECO:0000313" key="2">
    <source>
        <dbReference type="EMBL" id="KAF8563151.1"/>
    </source>
</evidence>
<gene>
    <name evidence="2" type="ORF">P879_11811</name>
</gene>
<dbReference type="GO" id="GO:0050806">
    <property type="term" value="P:positive regulation of synaptic transmission"/>
    <property type="evidence" value="ECO:0007669"/>
    <property type="project" value="TreeGrafter"/>
</dbReference>
<evidence type="ECO:0008006" key="4">
    <source>
        <dbReference type="Google" id="ProtNLM"/>
    </source>
</evidence>
<evidence type="ECO:0000256" key="1">
    <source>
        <dbReference type="SAM" id="MobiDB-lite"/>
    </source>
</evidence>
<proteinExistence type="predicted"/>
<accession>A0A8T0D8Y4</accession>
<dbReference type="GO" id="GO:0042734">
    <property type="term" value="C:presynaptic membrane"/>
    <property type="evidence" value="ECO:0007669"/>
    <property type="project" value="TreeGrafter"/>
</dbReference>
<dbReference type="GO" id="GO:0042391">
    <property type="term" value="P:regulation of membrane potential"/>
    <property type="evidence" value="ECO:0007669"/>
    <property type="project" value="TreeGrafter"/>
</dbReference>
<dbReference type="GO" id="GO:0048788">
    <property type="term" value="C:cytoskeleton of presynaptic active zone"/>
    <property type="evidence" value="ECO:0007669"/>
    <property type="project" value="TreeGrafter"/>
</dbReference>
<dbReference type="PANTHER" id="PTHR12157">
    <property type="entry name" value="REGULATING SYNAPTIC MEMBRANE EXOCYTOSIS PROTEIN"/>
    <property type="match status" value="1"/>
</dbReference>
<dbReference type="InterPro" id="IPR039032">
    <property type="entry name" value="Rim-like"/>
</dbReference>
<protein>
    <recommendedName>
        <fullName evidence="4">RabBD domain-containing protein</fullName>
    </recommendedName>
</protein>
<dbReference type="GO" id="GO:0044325">
    <property type="term" value="F:transmembrane transporter binding"/>
    <property type="evidence" value="ECO:0007669"/>
    <property type="project" value="TreeGrafter"/>
</dbReference>